<dbReference type="Proteomes" id="UP001302367">
    <property type="component" value="Chromosome 4"/>
</dbReference>
<feature type="domain" description="DUF8035" evidence="3">
    <location>
        <begin position="309"/>
        <end position="362"/>
    </location>
</feature>
<feature type="compositionally biased region" description="Pro residues" evidence="2">
    <location>
        <begin position="274"/>
        <end position="283"/>
    </location>
</feature>
<dbReference type="InterPro" id="IPR058348">
    <property type="entry name" value="DUF8035"/>
</dbReference>
<dbReference type="AlphaFoldDB" id="A0A2G5HKQ6"/>
<keyword evidence="1" id="KW-0175">Coiled coil</keyword>
<feature type="region of interest" description="Disordered" evidence="2">
    <location>
        <begin position="25"/>
        <end position="153"/>
    </location>
</feature>
<feature type="coiled-coil region" evidence="1">
    <location>
        <begin position="488"/>
        <end position="517"/>
    </location>
</feature>
<reference evidence="5 7" key="2">
    <citation type="submission" date="2023-09" db="EMBL/GenBank/DDBJ databases">
        <title>Complete-Gapless Cercospora beticola genome.</title>
        <authorList>
            <person name="Wyatt N.A."/>
            <person name="Spanner R.E."/>
            <person name="Bolton M.D."/>
        </authorList>
    </citation>
    <scope>NUCLEOTIDE SEQUENCE [LARGE SCALE GENOMIC DNA]</scope>
    <source>
        <strain evidence="5">Cb09-40</strain>
    </source>
</reference>
<evidence type="ECO:0000313" key="4">
    <source>
        <dbReference type="EMBL" id="PIA92792.1"/>
    </source>
</evidence>
<feature type="compositionally biased region" description="Low complexity" evidence="2">
    <location>
        <begin position="261"/>
        <end position="273"/>
    </location>
</feature>
<accession>A0A2G5HKQ6</accession>
<protein>
    <recommendedName>
        <fullName evidence="3">DUF8035 domain-containing protein</fullName>
    </recommendedName>
</protein>
<feature type="compositionally biased region" description="Low complexity" evidence="2">
    <location>
        <begin position="222"/>
        <end position="253"/>
    </location>
</feature>
<feature type="compositionally biased region" description="Basic and acidic residues" evidence="2">
    <location>
        <begin position="36"/>
        <end position="85"/>
    </location>
</feature>
<keyword evidence="7" id="KW-1185">Reference proteome</keyword>
<dbReference type="Proteomes" id="UP000230605">
    <property type="component" value="Chromosome 4"/>
</dbReference>
<evidence type="ECO:0000256" key="1">
    <source>
        <dbReference type="SAM" id="Coils"/>
    </source>
</evidence>
<organism evidence="4 6">
    <name type="scientific">Cercospora beticola</name>
    <name type="common">Sugarbeet leaf spot fungus</name>
    <dbReference type="NCBI Taxonomy" id="122368"/>
    <lineage>
        <taxon>Eukaryota</taxon>
        <taxon>Fungi</taxon>
        <taxon>Dikarya</taxon>
        <taxon>Ascomycota</taxon>
        <taxon>Pezizomycotina</taxon>
        <taxon>Dothideomycetes</taxon>
        <taxon>Dothideomycetidae</taxon>
        <taxon>Mycosphaerellales</taxon>
        <taxon>Mycosphaerellaceae</taxon>
        <taxon>Cercospora</taxon>
    </lineage>
</organism>
<reference evidence="4 6" key="1">
    <citation type="submission" date="2015-10" db="EMBL/GenBank/DDBJ databases">
        <title>The cercosporin biosynthetic gene cluster was horizontally transferred to several fungal lineages and shown to be expanded in Cercospora beticola based on microsynteny with recipient genomes.</title>
        <authorList>
            <person name="De Jonge R."/>
            <person name="Ebert M.K."/>
            <person name="Suttle J.C."/>
            <person name="Jurick Ii W.M."/>
            <person name="Secor G.A."/>
            <person name="Thomma B.P."/>
            <person name="Van De Peer Y."/>
            <person name="Bolton M.D."/>
        </authorList>
    </citation>
    <scope>NUCLEOTIDE SEQUENCE [LARGE SCALE GENOMIC DNA]</scope>
    <source>
        <strain evidence="4 6">09-40</strain>
    </source>
</reference>
<evidence type="ECO:0000313" key="6">
    <source>
        <dbReference type="Proteomes" id="UP000230605"/>
    </source>
</evidence>
<gene>
    <name evidence="4" type="ORF">CB0940_04291</name>
    <name evidence="5" type="ORF">RHO25_006143</name>
</gene>
<dbReference type="Pfam" id="PF26118">
    <property type="entry name" value="DUF8035"/>
    <property type="match status" value="1"/>
</dbReference>
<sequence length="581" mass="67723">MSRYRNDDLAYGDIPQRWDRERFERLGARGSVPPPRRYEEDFHFHERDRPGRRDIDIAVMDRVESRGPRGGYEERDRFYEEERRAPSRPRRRTDRELFGDVDPRELADMQLVPRRKSISREDFDIDQRAPRPGLLRRQSSLDTFDRRPARYEREEYPIAPYVPVPLPIRRTRDAWDDDRHYREYERYYEPPEGYREVEIQRERSVHRRRVPKSEKSAKRSESSSSSSSSSASSVSKATSKATSKAPSKAPTKASTKKSKSRAPTIVSESSVTTLPPPPPPPAPATELVPIETVEETLIQESVREERKFKKGKTRMPKRLVRVEAIMDLGYPFAEEEHFYVLQIALEKEQIDEVIKISEQYKEGEKKKVYRYEKTVEETGVPPPPMGEHEMVERTEWINPPTIIDRRGSPSAKSSISQMPRSRSRRPSSPGTYVSKHETFIEAPAAPPPPPPPAPEYYEERKTVIEERAPAHSHHAGSLVLADRPHQSDRDINAEIRALEAERRALRLERDAEQKRDLAMRLRDPTRDEYSLVEYRDRSRSRGDLVVYEREKSPQRNVIRVEKDRKERRNAKLLAAAMATLS</sequence>
<feature type="compositionally biased region" description="Basic and acidic residues" evidence="2">
    <location>
        <begin position="118"/>
        <end position="129"/>
    </location>
</feature>
<feature type="compositionally biased region" description="Basic and acidic residues" evidence="2">
    <location>
        <begin position="93"/>
        <end position="107"/>
    </location>
</feature>
<evidence type="ECO:0000256" key="2">
    <source>
        <dbReference type="SAM" id="MobiDB-lite"/>
    </source>
</evidence>
<dbReference type="EMBL" id="LKMD01000105">
    <property type="protein sequence ID" value="PIA92792.1"/>
    <property type="molecule type" value="Genomic_DNA"/>
</dbReference>
<proteinExistence type="predicted"/>
<evidence type="ECO:0000313" key="5">
    <source>
        <dbReference type="EMBL" id="WPB01517.1"/>
    </source>
</evidence>
<feature type="region of interest" description="Disordered" evidence="2">
    <location>
        <begin position="398"/>
        <end position="432"/>
    </location>
</feature>
<evidence type="ECO:0000313" key="7">
    <source>
        <dbReference type="Proteomes" id="UP001302367"/>
    </source>
</evidence>
<name>A0A2G5HKQ6_CERBT</name>
<feature type="compositionally biased region" description="Basic and acidic residues" evidence="2">
    <location>
        <begin position="211"/>
        <end position="221"/>
    </location>
</feature>
<dbReference type="OrthoDB" id="5428245at2759"/>
<feature type="compositionally biased region" description="Basic and acidic residues" evidence="2">
    <location>
        <begin position="143"/>
        <end position="153"/>
    </location>
</feature>
<evidence type="ECO:0000259" key="3">
    <source>
        <dbReference type="Pfam" id="PF26118"/>
    </source>
</evidence>
<dbReference type="EMBL" id="CP134187">
    <property type="protein sequence ID" value="WPB01517.1"/>
    <property type="molecule type" value="Genomic_DNA"/>
</dbReference>
<feature type="region of interest" description="Disordered" evidence="2">
    <location>
        <begin position="188"/>
        <end position="285"/>
    </location>
</feature>
<feature type="compositionally biased region" description="Basic and acidic residues" evidence="2">
    <location>
        <begin position="188"/>
        <end position="203"/>
    </location>
</feature>